<evidence type="ECO:0000256" key="6">
    <source>
        <dbReference type="ARBA" id="ARBA00011967"/>
    </source>
</evidence>
<dbReference type="InterPro" id="IPR016900">
    <property type="entry name" value="Alg10"/>
</dbReference>
<dbReference type="Proteomes" id="UP000290289">
    <property type="component" value="Chromosome 12"/>
</dbReference>
<keyword evidence="14" id="KW-0256">Endoplasmic reticulum</keyword>
<evidence type="ECO:0000256" key="12">
    <source>
        <dbReference type="ARBA" id="ARBA00022741"/>
    </source>
</evidence>
<dbReference type="GO" id="GO:0005856">
    <property type="term" value="C:cytoskeleton"/>
    <property type="evidence" value="ECO:0007669"/>
    <property type="project" value="UniProtKB-SubCell"/>
</dbReference>
<dbReference type="PANTHER" id="PTHR12989">
    <property type="entry name" value="ALPHA-1,2-GLUCOSYLTRANSFERASE ALG10"/>
    <property type="match status" value="1"/>
</dbReference>
<evidence type="ECO:0000313" key="25">
    <source>
        <dbReference type="Proteomes" id="UP000290289"/>
    </source>
</evidence>
<evidence type="ECO:0000256" key="22">
    <source>
        <dbReference type="RuleBase" id="RU000487"/>
    </source>
</evidence>
<dbReference type="EC" id="2.4.1.256" evidence="6"/>
<feature type="transmembrane region" description="Helical" evidence="23">
    <location>
        <begin position="497"/>
        <end position="518"/>
    </location>
</feature>
<dbReference type="SUPFAM" id="SSF53067">
    <property type="entry name" value="Actin-like ATPase domain"/>
    <property type="match status" value="2"/>
</dbReference>
<dbReference type="CDD" id="cd10224">
    <property type="entry name" value="ASKHA_NBD_actin"/>
    <property type="match status" value="1"/>
</dbReference>
<evidence type="ECO:0000256" key="23">
    <source>
        <dbReference type="SAM" id="Phobius"/>
    </source>
</evidence>
<evidence type="ECO:0000256" key="7">
    <source>
        <dbReference type="ARBA" id="ARBA00018512"/>
    </source>
</evidence>
<dbReference type="PANTHER" id="PTHR12989:SF10">
    <property type="entry name" value="DOL-P-GLC:GLC(2)MAN(9)GLCNAC(2)-PP-DOL ALPHA-1,2-GLUCOSYLTRANSFERASE-RELATED"/>
    <property type="match status" value="1"/>
</dbReference>
<keyword evidence="17 23" id="KW-0472">Membrane</keyword>
<dbReference type="InterPro" id="IPR020902">
    <property type="entry name" value="Actin/actin-like_CS"/>
</dbReference>
<feature type="transmembrane region" description="Helical" evidence="23">
    <location>
        <begin position="875"/>
        <end position="895"/>
    </location>
</feature>
<keyword evidence="8" id="KW-0963">Cytoplasm</keyword>
<feature type="transmembrane region" description="Helical" evidence="23">
    <location>
        <begin position="539"/>
        <end position="562"/>
    </location>
</feature>
<comment type="subcellular location">
    <subcellularLocation>
        <location evidence="1">Cytoplasm</location>
        <location evidence="1">Cytoskeleton</location>
    </subcellularLocation>
    <subcellularLocation>
        <location evidence="2">Endoplasmic reticulum membrane</location>
        <topology evidence="2">Multi-pass membrane protein</topology>
    </subcellularLocation>
</comment>
<dbReference type="InterPro" id="IPR043129">
    <property type="entry name" value="ATPase_NBD"/>
</dbReference>
<comment type="similarity">
    <text evidence="5">Belongs to the ALG10 glucosyltransferase family.</text>
</comment>
<accession>A0A498IEI0</accession>
<dbReference type="FunFam" id="3.90.640.10:FF:000001">
    <property type="entry name" value="Actin, muscle"/>
    <property type="match status" value="1"/>
</dbReference>
<evidence type="ECO:0000256" key="10">
    <source>
        <dbReference type="ARBA" id="ARBA00022679"/>
    </source>
</evidence>
<dbReference type="FunFam" id="3.30.420.40:FF:000058">
    <property type="entry name" value="Putative actin-related protein 5"/>
    <property type="match status" value="1"/>
</dbReference>
<evidence type="ECO:0000256" key="16">
    <source>
        <dbReference type="ARBA" id="ARBA00022989"/>
    </source>
</evidence>
<keyword evidence="25" id="KW-1185">Reference proteome</keyword>
<dbReference type="FunFam" id="3.30.420.40:FF:000404">
    <property type="entry name" value="Major actin"/>
    <property type="match status" value="1"/>
</dbReference>
<sequence>MADSEDIQPLVCDNGTGMVKAGFAGDDAPRAVFPSIVGRPRHTGVMVGMGQKDAYVGDEAQSKRGILTLKYPIEHGIVSNWDDMEKIWHHTFYNELRVAPEEHPILLTEAPLNPKANREKMTQIMFETFNAPAMYVAIQAVLSLYASGRTTGIVLDSGDGVSHTVPIYEGYALPHAILRLDLAGRDLTDALMKILTERGYSFTTTAEREIVRDMKEKLAYIALDYEQELETSKTSSSVEKSYELPDGQVITIGAERFRCPEVLFQPSMIGMEAAGIHETTYNSIMKCDVDIRKDLYGNIVLSGGSTMFPGIADRMSKEITALAPSSMKIKVVAPPERKYSVWIGGSILASLSTFQQMWIAKAEYDESGPSIRNMGRIAVAAIVSLWVIPISILVSHIVTEPYMDEIFHVPQAQQYCNGNFRSWDPMITTPPGLYYLSLAHVAYLFPGMLVVKAATSFSEGCSTAILRSFNGVLAVFCSVIVYDIIIHLRPALDERKATLYAVVLAIYPLHWFFSFLYYTDVASLAAVLAMHLACLKKKYWFSALLGSVAVVIRQTNIIWMLFVCCSEVINITMADHKDKIYIDDTIRIKGQPTPSNSLTLGSNLRKRKATTVVDTGRHLISTRKVSFQTCKLGLSSRSLPTWFLIPCIGFFILNAHSTWYSSAGFLDEIEAIFPKLWHMKLELLVSFSPFILVLAAFIAFVQWNGSVVLGAKDAHAVSPHFAQIMYFGLFSALAMAPMLFILSQTVDLFRSMWKNKFLTFIQISLALGAGFIAVHFFSIAHPYLLADNRHYPFYLWRKVIKAHWSMKYLLVPLYVYSWISIVTRLGKFQRKIWVLAFFLATAAVLVPAPLIEFRYYTIPFFFLILHSQTDDYRTWLFMGVLYITINVFTMMMFLYRPFHWSHEPGTQRDIPLFTRHELARSQVESQGNRRQLDIQAMEAGSLCNLEPQTLTSHGGGESRKTWMAGTWHSPKSLRISNKSLQGS</sequence>
<dbReference type="GO" id="GO:0016787">
    <property type="term" value="F:hydrolase activity"/>
    <property type="evidence" value="ECO:0007669"/>
    <property type="project" value="UniProtKB-KW"/>
</dbReference>
<comment type="function">
    <text evidence="19">Dol-P-Glc:Glc(2)Man(9)GlcNAc(2)-PP-Dol alpha-1,2-glucosyltransferase that operates in the biosynthetic pathway of dolichol-linked oligosaccharides, the glycan precursors employed in protein asparagine (N)-glycosylation. The assembly of dolichol-linked oligosaccharides begins on the cytosolic side of the endoplasmic reticulum membrane and finishes in its lumen. The sequential addition of sugars to dolichol pyrophosphate produces dolichol-linked oligosaccharides containing fourteen sugars, including two GlcNAcs, nine mannoses and three glucoses. Once assembled, the oligosaccharide is transferred from the lipid to nascent proteins by oligosaccharyltransferases. In the lumen of the endoplasmic reticulum, adds the third and last glucose residue from dolichyl phosphate glucose (Dol-P-Glc) onto the lipid-linked oligosaccharide intermediate Glc(2)Man(9)GlcNAc(2)-PP-Dol to produce Glc(3)Man(9)GlcNAc(2)-PP-Dol.</text>
</comment>
<gene>
    <name evidence="24" type="ORF">DVH24_004448</name>
</gene>
<keyword evidence="10" id="KW-0808">Transferase</keyword>
<dbReference type="PRINTS" id="PR00190">
    <property type="entry name" value="ACTIN"/>
</dbReference>
<dbReference type="Gene3D" id="3.30.420.40">
    <property type="match status" value="2"/>
</dbReference>
<dbReference type="SMART" id="SM00268">
    <property type="entry name" value="ACTIN"/>
    <property type="match status" value="1"/>
</dbReference>
<dbReference type="Pfam" id="PF04922">
    <property type="entry name" value="DIE2_ALG10"/>
    <property type="match status" value="1"/>
</dbReference>
<keyword evidence="12" id="KW-0547">Nucleotide-binding</keyword>
<keyword evidence="15" id="KW-0067">ATP-binding</keyword>
<dbReference type="GO" id="GO:0005789">
    <property type="term" value="C:endoplasmic reticulum membrane"/>
    <property type="evidence" value="ECO:0007669"/>
    <property type="project" value="UniProtKB-SubCell"/>
</dbReference>
<organism evidence="24 25">
    <name type="scientific">Malus domestica</name>
    <name type="common">Apple</name>
    <name type="synonym">Pyrus malus</name>
    <dbReference type="NCBI Taxonomy" id="3750"/>
    <lineage>
        <taxon>Eukaryota</taxon>
        <taxon>Viridiplantae</taxon>
        <taxon>Streptophyta</taxon>
        <taxon>Embryophyta</taxon>
        <taxon>Tracheophyta</taxon>
        <taxon>Spermatophyta</taxon>
        <taxon>Magnoliopsida</taxon>
        <taxon>eudicotyledons</taxon>
        <taxon>Gunneridae</taxon>
        <taxon>Pentapetalae</taxon>
        <taxon>rosids</taxon>
        <taxon>fabids</taxon>
        <taxon>Rosales</taxon>
        <taxon>Rosaceae</taxon>
        <taxon>Amygdaloideae</taxon>
        <taxon>Maleae</taxon>
        <taxon>Malus</taxon>
    </lineage>
</organism>
<dbReference type="STRING" id="3750.A0A498IEI0"/>
<evidence type="ECO:0000256" key="19">
    <source>
        <dbReference type="ARBA" id="ARBA00044727"/>
    </source>
</evidence>
<evidence type="ECO:0000256" key="5">
    <source>
        <dbReference type="ARBA" id="ARBA00010600"/>
    </source>
</evidence>
<dbReference type="PROSITE" id="PS00432">
    <property type="entry name" value="ACTINS_2"/>
    <property type="match status" value="1"/>
</dbReference>
<comment type="similarity">
    <text evidence="4 22">Belongs to the actin family.</text>
</comment>
<evidence type="ECO:0000256" key="9">
    <source>
        <dbReference type="ARBA" id="ARBA00022676"/>
    </source>
</evidence>
<dbReference type="FunFam" id="3.30.420.40:FF:000291">
    <property type="entry name" value="Actin, alpha skeletal muscle"/>
    <property type="match status" value="1"/>
</dbReference>
<name>A0A498IEI0_MALDO</name>
<dbReference type="GO" id="GO:0048767">
    <property type="term" value="P:root hair elongation"/>
    <property type="evidence" value="ECO:0007669"/>
    <property type="project" value="UniProtKB-ARBA"/>
</dbReference>
<evidence type="ECO:0000256" key="17">
    <source>
        <dbReference type="ARBA" id="ARBA00023136"/>
    </source>
</evidence>
<protein>
    <recommendedName>
        <fullName evidence="7">Dol-P-Glc:Glc(2)Man(9)GlcNAc(2)-PP-Dol alpha-1,2-glucosyltransferase</fullName>
        <ecNumber evidence="6">2.4.1.256</ecNumber>
    </recommendedName>
</protein>
<dbReference type="EMBL" id="RDQH01000338">
    <property type="protein sequence ID" value="RXH80534.1"/>
    <property type="molecule type" value="Genomic_DNA"/>
</dbReference>
<feature type="transmembrane region" description="Helical" evidence="23">
    <location>
        <begin position="681"/>
        <end position="703"/>
    </location>
</feature>
<comment type="catalytic activity">
    <reaction evidence="21">
        <text>ATP + H2O = ADP + phosphate + H(+)</text>
        <dbReference type="Rhea" id="RHEA:13065"/>
        <dbReference type="ChEBI" id="CHEBI:15377"/>
        <dbReference type="ChEBI" id="CHEBI:15378"/>
        <dbReference type="ChEBI" id="CHEBI:30616"/>
        <dbReference type="ChEBI" id="CHEBI:43474"/>
        <dbReference type="ChEBI" id="CHEBI:456216"/>
    </reaction>
</comment>
<dbReference type="PROSITE" id="PS00406">
    <property type="entry name" value="ACTINS_1"/>
    <property type="match status" value="1"/>
</dbReference>
<evidence type="ECO:0000256" key="21">
    <source>
        <dbReference type="ARBA" id="ARBA00049360"/>
    </source>
</evidence>
<evidence type="ECO:0000256" key="3">
    <source>
        <dbReference type="ARBA" id="ARBA00004922"/>
    </source>
</evidence>
<reference evidence="24 25" key="1">
    <citation type="submission" date="2018-10" db="EMBL/GenBank/DDBJ databases">
        <title>A high-quality apple genome assembly.</title>
        <authorList>
            <person name="Hu J."/>
        </authorList>
    </citation>
    <scope>NUCLEOTIDE SEQUENCE [LARGE SCALE GENOMIC DNA]</scope>
    <source>
        <strain evidence="25">cv. HFTH1</strain>
        <tissue evidence="24">Young leaf</tissue>
    </source>
</reference>
<keyword evidence="13" id="KW-0378">Hydrolase</keyword>
<feature type="transmembrane region" description="Helical" evidence="23">
    <location>
        <begin position="641"/>
        <end position="660"/>
    </location>
</feature>
<proteinExistence type="inferred from homology"/>
<comment type="caution">
    <text evidence="24">The sequence shown here is derived from an EMBL/GenBank/DDBJ whole genome shotgun (WGS) entry which is preliminary data.</text>
</comment>
<feature type="transmembrane region" description="Helical" evidence="23">
    <location>
        <begin position="432"/>
        <end position="452"/>
    </location>
</feature>
<feature type="transmembrane region" description="Helical" evidence="23">
    <location>
        <begin position="378"/>
        <end position="398"/>
    </location>
</feature>
<keyword evidence="16 23" id="KW-1133">Transmembrane helix</keyword>
<evidence type="ECO:0000256" key="18">
    <source>
        <dbReference type="ARBA" id="ARBA00023212"/>
    </source>
</evidence>
<dbReference type="GO" id="GO:0005524">
    <property type="term" value="F:ATP binding"/>
    <property type="evidence" value="ECO:0007669"/>
    <property type="project" value="UniProtKB-KW"/>
</dbReference>
<dbReference type="GO" id="GO:0106073">
    <property type="term" value="F:dolichyl pyrophosphate Glc2Man9GlcNAc2 alpha-1,2-glucosyltransferase activity"/>
    <property type="evidence" value="ECO:0007669"/>
    <property type="project" value="UniProtKB-EC"/>
</dbReference>
<evidence type="ECO:0000256" key="2">
    <source>
        <dbReference type="ARBA" id="ARBA00004477"/>
    </source>
</evidence>
<feature type="transmembrane region" description="Helical" evidence="23">
    <location>
        <begin position="832"/>
        <end position="855"/>
    </location>
</feature>
<evidence type="ECO:0000256" key="4">
    <source>
        <dbReference type="ARBA" id="ARBA00006752"/>
    </source>
</evidence>
<comment type="pathway">
    <text evidence="3">Protein modification; protein glycosylation.</text>
</comment>
<evidence type="ECO:0000256" key="8">
    <source>
        <dbReference type="ARBA" id="ARBA00022490"/>
    </source>
</evidence>
<feature type="transmembrane region" description="Helical" evidence="23">
    <location>
        <begin position="804"/>
        <end position="825"/>
    </location>
</feature>
<evidence type="ECO:0000256" key="20">
    <source>
        <dbReference type="ARBA" id="ARBA00048064"/>
    </source>
</evidence>
<feature type="transmembrane region" description="Helical" evidence="23">
    <location>
        <begin position="464"/>
        <end position="485"/>
    </location>
</feature>
<evidence type="ECO:0000313" key="24">
    <source>
        <dbReference type="EMBL" id="RXH80534.1"/>
    </source>
</evidence>
<feature type="transmembrane region" description="Helical" evidence="23">
    <location>
        <begin position="763"/>
        <end position="784"/>
    </location>
</feature>
<dbReference type="AlphaFoldDB" id="A0A498IEI0"/>
<dbReference type="InterPro" id="IPR004000">
    <property type="entry name" value="Actin"/>
</dbReference>
<evidence type="ECO:0000256" key="11">
    <source>
        <dbReference type="ARBA" id="ARBA00022692"/>
    </source>
</evidence>
<keyword evidence="11 23" id="KW-0812">Transmembrane</keyword>
<dbReference type="InterPro" id="IPR004001">
    <property type="entry name" value="Actin_CS"/>
</dbReference>
<comment type="catalytic activity">
    <reaction evidence="20">
        <text>an alpha-D-Glc-(1-&gt;3)-alpha-D-Glc-(1-&gt;3)-alpha-D-Man-(1-&gt;2)-alpha-D-Man-(1-&gt;2)-alpha-D-Man-(1-&gt;3)-[alpha-D-Man-(1-&gt;2)-alpha-D-Man-(1-&gt;3)-[alpha-D-Man-(1-&gt;2)-alpha-D-Man-(1-&gt;6)]-alpha-D-Man-(1-&gt;6)]-beta-D-Man-(1-&gt;4)-beta-D-GlcNAc-(1-&gt;4)-alpha-D-GlcNAc-diphospho-di-trans,poly-cis-dolichol + a di-trans,poly-cis-dolichyl beta-D-glucosyl phosphate = a alpha-D-Glc-(1-&gt;2)-alpha-D-Glc-(1-&gt;3)-alpha-D-Glc-(1-&gt;3)-alpha-D-Man-(1-&gt;2)-alpha-D-Man-(1-&gt;2)-alpha-D-Man-(1-&gt;3)-[alpha-D-Man-(1-&gt;2)-alpha-D-Man-(1-&gt;3)-[alpha-D-Man-(1-&gt;2)-alpha-D-Man-(1-&gt;6)]-alpha-D-Man-(1-&gt;6)]-beta-D-Man-(1-&gt;4)-beta-D-GlcNAc-(1-&gt;4)-alpha-D-GlcNAc-diphospho-di-trans,poly-cis-dolichol + a di-trans,poly-cis-dolichyl phosphate + H(+)</text>
        <dbReference type="Rhea" id="RHEA:29543"/>
        <dbReference type="Rhea" id="RHEA-COMP:19498"/>
        <dbReference type="Rhea" id="RHEA-COMP:19502"/>
        <dbReference type="Rhea" id="RHEA-COMP:19512"/>
        <dbReference type="Rhea" id="RHEA-COMP:19522"/>
        <dbReference type="ChEBI" id="CHEBI:15378"/>
        <dbReference type="ChEBI" id="CHEBI:57525"/>
        <dbReference type="ChEBI" id="CHEBI:57683"/>
        <dbReference type="ChEBI" id="CHEBI:132522"/>
        <dbReference type="ChEBI" id="CHEBI:132523"/>
        <dbReference type="EC" id="2.4.1.256"/>
    </reaction>
    <physiologicalReaction direction="left-to-right" evidence="20">
        <dbReference type="Rhea" id="RHEA:29544"/>
    </physiologicalReaction>
</comment>
<dbReference type="PROSITE" id="PS01132">
    <property type="entry name" value="ACTINS_ACT_LIKE"/>
    <property type="match status" value="1"/>
</dbReference>
<dbReference type="Gene3D" id="3.90.640.10">
    <property type="entry name" value="Actin, Chain A, domain 4"/>
    <property type="match status" value="1"/>
</dbReference>
<evidence type="ECO:0000256" key="13">
    <source>
        <dbReference type="ARBA" id="ARBA00022801"/>
    </source>
</evidence>
<dbReference type="GO" id="GO:0006488">
    <property type="term" value="P:dolichol-linked oligosaccharide biosynthetic process"/>
    <property type="evidence" value="ECO:0007669"/>
    <property type="project" value="InterPro"/>
</dbReference>
<keyword evidence="18" id="KW-0206">Cytoskeleton</keyword>
<keyword evidence="9" id="KW-0328">Glycosyltransferase</keyword>
<feature type="transmembrane region" description="Helical" evidence="23">
    <location>
        <begin position="723"/>
        <end position="742"/>
    </location>
</feature>
<dbReference type="Pfam" id="PF00022">
    <property type="entry name" value="Actin"/>
    <property type="match status" value="1"/>
</dbReference>
<evidence type="ECO:0000256" key="14">
    <source>
        <dbReference type="ARBA" id="ARBA00022824"/>
    </source>
</evidence>
<evidence type="ECO:0000256" key="15">
    <source>
        <dbReference type="ARBA" id="ARBA00022840"/>
    </source>
</evidence>
<evidence type="ECO:0000256" key="1">
    <source>
        <dbReference type="ARBA" id="ARBA00004245"/>
    </source>
</evidence>